<gene>
    <name evidence="2" type="ORF">DA792_00285</name>
</gene>
<geneLocation type="plasmid" evidence="3">
    <name>pcblh4a</name>
</geneLocation>
<organism evidence="2 3">
    <name type="scientific">Celeribacter baekdonensis</name>
    <dbReference type="NCBI Taxonomy" id="875171"/>
    <lineage>
        <taxon>Bacteria</taxon>
        <taxon>Pseudomonadati</taxon>
        <taxon>Pseudomonadota</taxon>
        <taxon>Alphaproteobacteria</taxon>
        <taxon>Rhodobacterales</taxon>
        <taxon>Roseobacteraceae</taxon>
        <taxon>Celeribacter</taxon>
    </lineage>
</organism>
<name>A0A2R4LXT7_9RHOB</name>
<proteinExistence type="predicted"/>
<dbReference type="Proteomes" id="UP000241447">
    <property type="component" value="Plasmid pCBLh4a"/>
</dbReference>
<dbReference type="EMBL" id="CP028472">
    <property type="protein sequence ID" value="AVW89689.1"/>
    <property type="molecule type" value="Genomic_DNA"/>
</dbReference>
<dbReference type="AlphaFoldDB" id="A0A2R4LXT7"/>
<evidence type="ECO:0000256" key="1">
    <source>
        <dbReference type="SAM" id="MobiDB-lite"/>
    </source>
</evidence>
<sequence length="556" mass="55693">MNWSAAQVSAKKSQNETVERKELANVLPLSMHMAEPDRLSSKSGLSGVAASAIGMGLALQGGVANRLWASSAEDVAVEPTDESSEPTQAPVTHDDVNGEDVTAENAVIDSPATLIEDDAVEDLGVEPEFSPSAAVAAAGRTAGIANAGTAADAVTQMLSQDDAKDDAALLGGEEGGSQTIDFIGSNTEGLVGSVLDPVLGEDGLIDDLLDALFGEGGLLDGLLGDEGLIDDLLDGLIGEGGVLDLEVLESLLDGVVEIVLGEDGLLSDLIGEDGLLGDLLDPLLGDGGLLDGLLDPILGVGVVDDLLGEDGLVSGVVDDLLGEGGLVEEIVGDIPVVGDLVGSDGLLGDVLGDGGLLGGLLGLGGAHVENLSAPTAVPVEEYAAPDEGYIESLMDFDVPLGEASDTVSELIEGLSSGNVDDLMSNLLGEADVLGFDVAQGDVGGFDDLFAGLAAEDSLTGSFVDQGLLGGVADAVSDGDVDSLLSEILGPPSSDVLAGGDAFDVLLEGEGQDLLSGVADVGGLLGDSDGVFGGISDVVNSDTPLLDDLFFDQNDQV</sequence>
<feature type="compositionally biased region" description="Acidic residues" evidence="1">
    <location>
        <begin position="75"/>
        <end position="84"/>
    </location>
</feature>
<keyword evidence="2" id="KW-0614">Plasmid</keyword>
<protein>
    <submittedName>
        <fullName evidence="2">Uncharacterized protein</fullName>
    </submittedName>
</protein>
<evidence type="ECO:0000313" key="3">
    <source>
        <dbReference type="Proteomes" id="UP000241447"/>
    </source>
</evidence>
<reference evidence="2 3" key="1">
    <citation type="submission" date="2018-03" db="EMBL/GenBank/DDBJ databases">
        <title>The Complete Genome of Celeribacter baekdonensis strain LH4, a Thiosulfate-Oxidizing Alphaproteobacterium Isolated from Gulf of Mexico Continental Slope Sediments.</title>
        <authorList>
            <person name="Flood B.E."/>
            <person name="Bailey J.V."/>
            <person name="Leprich D."/>
        </authorList>
    </citation>
    <scope>NUCLEOTIDE SEQUENCE [LARGE SCALE GENOMIC DNA]</scope>
    <source>
        <strain evidence="2 3">LH4</strain>
        <plasmid evidence="3">Plasmid pcblh4a</plasmid>
    </source>
</reference>
<accession>A0A2R4LXT7</accession>
<evidence type="ECO:0000313" key="2">
    <source>
        <dbReference type="EMBL" id="AVW89689.1"/>
    </source>
</evidence>
<dbReference type="KEGG" id="cbak:DA792_00285"/>
<feature type="region of interest" description="Disordered" evidence="1">
    <location>
        <begin position="74"/>
        <end position="96"/>
    </location>
</feature>